<dbReference type="EMBL" id="VDEP01000037">
    <property type="protein sequence ID" value="KAA1135702.1"/>
    <property type="molecule type" value="Genomic_DNA"/>
</dbReference>
<sequence length="77" mass="8930">METTVAELSQVYYSLIQGSKLVYEPLRFRGLQGSPSKARGFRQVAAIPSRIQYSSLPVFRPHWRLECRVFDDPSKKR</sequence>
<name>A0A5B0SCY2_PUCGR</name>
<protein>
    <submittedName>
        <fullName evidence="1">Uncharacterized protein</fullName>
    </submittedName>
</protein>
<comment type="caution">
    <text evidence="1">The sequence shown here is derived from an EMBL/GenBank/DDBJ whole genome shotgun (WGS) entry which is preliminary data.</text>
</comment>
<organism evidence="1 2">
    <name type="scientific">Puccinia graminis f. sp. tritici</name>
    <dbReference type="NCBI Taxonomy" id="56615"/>
    <lineage>
        <taxon>Eukaryota</taxon>
        <taxon>Fungi</taxon>
        <taxon>Dikarya</taxon>
        <taxon>Basidiomycota</taxon>
        <taxon>Pucciniomycotina</taxon>
        <taxon>Pucciniomycetes</taxon>
        <taxon>Pucciniales</taxon>
        <taxon>Pucciniaceae</taxon>
        <taxon>Puccinia</taxon>
    </lineage>
</organism>
<proteinExistence type="predicted"/>
<evidence type="ECO:0000313" key="1">
    <source>
        <dbReference type="EMBL" id="KAA1135702.1"/>
    </source>
</evidence>
<dbReference type="AlphaFoldDB" id="A0A5B0SCY2"/>
<dbReference type="Proteomes" id="UP000325313">
    <property type="component" value="Unassembled WGS sequence"/>
</dbReference>
<accession>A0A5B0SCY2</accession>
<evidence type="ECO:0000313" key="2">
    <source>
        <dbReference type="Proteomes" id="UP000325313"/>
    </source>
</evidence>
<reference evidence="1 2" key="1">
    <citation type="submission" date="2019-05" db="EMBL/GenBank/DDBJ databases">
        <title>Emergence of the Ug99 lineage of the wheat stem rust pathogen through somatic hybridization.</title>
        <authorList>
            <person name="Li F."/>
            <person name="Upadhyaya N.M."/>
            <person name="Sperschneider J."/>
            <person name="Matny O."/>
            <person name="Nguyen-Phuc H."/>
            <person name="Mago R."/>
            <person name="Raley C."/>
            <person name="Miller M.E."/>
            <person name="Silverstein K.A.T."/>
            <person name="Henningsen E."/>
            <person name="Hirsch C.D."/>
            <person name="Visser B."/>
            <person name="Pretorius Z.A."/>
            <person name="Steffenson B.J."/>
            <person name="Schwessinger B."/>
            <person name="Dodds P.N."/>
            <person name="Figueroa M."/>
        </authorList>
    </citation>
    <scope>NUCLEOTIDE SEQUENCE [LARGE SCALE GENOMIC DNA]</scope>
    <source>
        <strain evidence="1 2">Ug99</strain>
    </source>
</reference>
<gene>
    <name evidence="1" type="ORF">PGTUg99_007508</name>
</gene>